<sequence>MKVTPVITTLISILNLFSGCMAQENGVTTLDTSHQNSYVIVFQDVENFALWRIYCNESTFSNPAIECYLNYLNESSLESNMPAINYFFTVNKKFSSSIIDSAEMKAYRLGDQFLISWLDYTSDTSEHKSVITVETHEYVSVGMYLKFGLISIFNYTDMRQFSIRGAEYHSGIIDHHTLKKNHLIYLYQDSFDVFYVSNKNLEWEQERFSLQPNTLRRRFYGPSREKIYGDTDRIYIANYPNVSIGIIQNHERYRIDQICPDKILCDMKEFDVARKSWSTANDFVTSCEKISSNVWKCFSQFNSNDSSNFNMTFPFEPTQFMVSNLPNKLVLSVTTQQNSTSEIVIQMTAFAIDGTRYASVEFHKLNNVATDIAGIAFQEEHQKVCLSMLWKDNTHHYNEINCYPRHCLTQDPQSSGKQRKSCSR</sequence>
<organism evidence="1 2">
    <name type="scientific">Eretmocerus hayati</name>
    <dbReference type="NCBI Taxonomy" id="131215"/>
    <lineage>
        <taxon>Eukaryota</taxon>
        <taxon>Metazoa</taxon>
        <taxon>Ecdysozoa</taxon>
        <taxon>Arthropoda</taxon>
        <taxon>Hexapoda</taxon>
        <taxon>Insecta</taxon>
        <taxon>Pterygota</taxon>
        <taxon>Neoptera</taxon>
        <taxon>Endopterygota</taxon>
        <taxon>Hymenoptera</taxon>
        <taxon>Apocrita</taxon>
        <taxon>Proctotrupomorpha</taxon>
        <taxon>Chalcidoidea</taxon>
        <taxon>Aphelinidae</taxon>
        <taxon>Aphelininae</taxon>
        <taxon>Eretmocerus</taxon>
    </lineage>
</organism>
<dbReference type="EMBL" id="CM056742">
    <property type="protein sequence ID" value="KAJ8675015.1"/>
    <property type="molecule type" value="Genomic_DNA"/>
</dbReference>
<name>A0ACC2NZP6_9HYME</name>
<keyword evidence="2" id="KW-1185">Reference proteome</keyword>
<evidence type="ECO:0000313" key="1">
    <source>
        <dbReference type="EMBL" id="KAJ8675015.1"/>
    </source>
</evidence>
<accession>A0ACC2NZP6</accession>
<protein>
    <submittedName>
        <fullName evidence="1">Uncharacterized protein</fullName>
    </submittedName>
</protein>
<reference evidence="1" key="1">
    <citation type="submission" date="2023-04" db="EMBL/GenBank/DDBJ databases">
        <title>A chromosome-level genome assembly of the parasitoid wasp Eretmocerus hayati.</title>
        <authorList>
            <person name="Zhong Y."/>
            <person name="Liu S."/>
            <person name="Liu Y."/>
        </authorList>
    </citation>
    <scope>NUCLEOTIDE SEQUENCE</scope>
    <source>
        <strain evidence="1">ZJU_SS_LIU_2023</strain>
    </source>
</reference>
<comment type="caution">
    <text evidence="1">The sequence shown here is derived from an EMBL/GenBank/DDBJ whole genome shotgun (WGS) entry which is preliminary data.</text>
</comment>
<evidence type="ECO:0000313" key="2">
    <source>
        <dbReference type="Proteomes" id="UP001239111"/>
    </source>
</evidence>
<gene>
    <name evidence="1" type="ORF">QAD02_010801</name>
</gene>
<dbReference type="Proteomes" id="UP001239111">
    <property type="component" value="Chromosome 2"/>
</dbReference>
<proteinExistence type="predicted"/>